<dbReference type="EMBL" id="BORT01000013">
    <property type="protein sequence ID" value="GIO48346.1"/>
    <property type="molecule type" value="Genomic_DNA"/>
</dbReference>
<keyword evidence="1" id="KW-0812">Transmembrane</keyword>
<proteinExistence type="predicted"/>
<gene>
    <name evidence="2" type="ORF">J34TS1_31110</name>
</gene>
<keyword evidence="1" id="KW-1133">Transmembrane helix</keyword>
<sequence length="190" mass="21306">MKILFRIVLTLIVLAVIVCGVGIWYIAPDKKLDLRYQDIDVKAKAVEMLKTQKPEITLSGSELNELAKKELLKHLGDIPQQITVTGAEFHFSGQEVTTDINGKWNGMIPFGAELTFFMEASGSVLELHHESTRIKSLRIPSAQLGLGSIEVHLKDHLPEMLTVDQIQFLQEGVKLTFKVDWMSLPSLLLK</sequence>
<feature type="transmembrane region" description="Helical" evidence="1">
    <location>
        <begin position="7"/>
        <end position="27"/>
    </location>
</feature>
<evidence type="ECO:0000313" key="3">
    <source>
        <dbReference type="Proteomes" id="UP000682811"/>
    </source>
</evidence>
<comment type="caution">
    <text evidence="2">The sequence shown here is derived from an EMBL/GenBank/DDBJ whole genome shotgun (WGS) entry which is preliminary data.</text>
</comment>
<dbReference type="Proteomes" id="UP000682811">
    <property type="component" value="Unassembled WGS sequence"/>
</dbReference>
<dbReference type="AlphaFoldDB" id="A0A919YCT8"/>
<keyword evidence="1" id="KW-0472">Membrane</keyword>
<evidence type="ECO:0000256" key="1">
    <source>
        <dbReference type="SAM" id="Phobius"/>
    </source>
</evidence>
<dbReference type="RefSeq" id="WP_212979018.1">
    <property type="nucleotide sequence ID" value="NZ_AP025343.1"/>
</dbReference>
<reference evidence="2 3" key="1">
    <citation type="submission" date="2021-03" db="EMBL/GenBank/DDBJ databases">
        <title>Antimicrobial resistance genes in bacteria isolated from Japanese honey, and their potential for conferring macrolide and lincosamide resistance in the American foulbrood pathogen Paenibacillus larvae.</title>
        <authorList>
            <person name="Okamoto M."/>
            <person name="Kumagai M."/>
            <person name="Kanamori H."/>
            <person name="Takamatsu D."/>
        </authorList>
    </citation>
    <scope>NUCLEOTIDE SEQUENCE [LARGE SCALE GENOMIC DNA]</scope>
    <source>
        <strain evidence="2 3">J34TS1</strain>
    </source>
</reference>
<evidence type="ECO:0000313" key="2">
    <source>
        <dbReference type="EMBL" id="GIO48346.1"/>
    </source>
</evidence>
<keyword evidence="3" id="KW-1185">Reference proteome</keyword>
<protein>
    <recommendedName>
        <fullName evidence="4">DUF2140 family protein</fullName>
    </recommendedName>
</protein>
<organism evidence="2 3">
    <name type="scientific">Paenibacillus azoreducens</name>
    <dbReference type="NCBI Taxonomy" id="116718"/>
    <lineage>
        <taxon>Bacteria</taxon>
        <taxon>Bacillati</taxon>
        <taxon>Bacillota</taxon>
        <taxon>Bacilli</taxon>
        <taxon>Bacillales</taxon>
        <taxon>Paenibacillaceae</taxon>
        <taxon>Paenibacillus</taxon>
    </lineage>
</organism>
<name>A0A919YCT8_9BACL</name>
<evidence type="ECO:0008006" key="4">
    <source>
        <dbReference type="Google" id="ProtNLM"/>
    </source>
</evidence>
<accession>A0A919YCT8</accession>